<proteinExistence type="inferred from homology"/>
<dbReference type="PANTHER" id="PTHR43540">
    <property type="entry name" value="PEROXYUREIDOACRYLATE/UREIDOACRYLATE AMIDOHYDROLASE-RELATED"/>
    <property type="match status" value="1"/>
</dbReference>
<evidence type="ECO:0000259" key="5">
    <source>
        <dbReference type="Pfam" id="PF00857"/>
    </source>
</evidence>
<feature type="chain" id="PRO_5030549691" description="Isochorismatase-like domain-containing protein" evidence="4">
    <location>
        <begin position="27"/>
        <end position="317"/>
    </location>
</feature>
<evidence type="ECO:0000256" key="3">
    <source>
        <dbReference type="SAM" id="MobiDB-lite"/>
    </source>
</evidence>
<feature type="domain" description="Isochorismatase-like" evidence="5">
    <location>
        <begin position="57"/>
        <end position="240"/>
    </location>
</feature>
<dbReference type="SUPFAM" id="SSF52499">
    <property type="entry name" value="Isochorismatase-like hydrolases"/>
    <property type="match status" value="1"/>
</dbReference>
<dbReference type="CDD" id="cd00431">
    <property type="entry name" value="cysteine_hydrolases"/>
    <property type="match status" value="1"/>
</dbReference>
<dbReference type="InterPro" id="IPR036380">
    <property type="entry name" value="Isochorismatase-like_sf"/>
</dbReference>
<protein>
    <recommendedName>
        <fullName evidence="5">Isochorismatase-like domain-containing protein</fullName>
    </recommendedName>
</protein>
<evidence type="ECO:0000256" key="4">
    <source>
        <dbReference type="SAM" id="SignalP"/>
    </source>
</evidence>
<dbReference type="GO" id="GO:0016787">
    <property type="term" value="F:hydrolase activity"/>
    <property type="evidence" value="ECO:0007669"/>
    <property type="project" value="UniProtKB-KW"/>
</dbReference>
<feature type="compositionally biased region" description="Basic and acidic residues" evidence="3">
    <location>
        <begin position="291"/>
        <end position="301"/>
    </location>
</feature>
<keyword evidence="4" id="KW-0732">Signal</keyword>
<evidence type="ECO:0000256" key="2">
    <source>
        <dbReference type="ARBA" id="ARBA00022801"/>
    </source>
</evidence>
<dbReference type="Pfam" id="PF00857">
    <property type="entry name" value="Isochorismatase"/>
    <property type="match status" value="1"/>
</dbReference>
<sequence>MTTITANKLVLVWLTVLSCCSVTVHSFAPLPTSKTTANTRLFLADNAALPALNPAETAVLLCKYQNDFASEGGIIADTTAEVRQATNMIENSAAFTEFARNVGCQIVHCPISLEPKKSGITDKPFGVVERIKSANALTFGAWGAEIVEGMEPVEGDLICPKFGMCAFSSTNLHEQLTDLGIENVIVVGFLTNGSVESTIRTAYEKLYNVFVLPECCAACSMEEHIFSVNQNFPMFATLADGVAMMEALKPRVASLEAGKDSDEKKETKKEDNVPTKKVLPMETVTSAAVSTKDDDKKKDESAASSKNTTTTTATSKE</sequence>
<dbReference type="InterPro" id="IPR000868">
    <property type="entry name" value="Isochorismatase-like_dom"/>
</dbReference>
<reference evidence="6" key="1">
    <citation type="submission" date="2021-01" db="EMBL/GenBank/DDBJ databases">
        <authorList>
            <person name="Corre E."/>
            <person name="Pelletier E."/>
            <person name="Niang G."/>
            <person name="Scheremetjew M."/>
            <person name="Finn R."/>
            <person name="Kale V."/>
            <person name="Holt S."/>
            <person name="Cochrane G."/>
            <person name="Meng A."/>
            <person name="Brown T."/>
            <person name="Cohen L."/>
        </authorList>
    </citation>
    <scope>NUCLEOTIDE SEQUENCE</scope>
    <source>
        <strain evidence="6">CCMP125</strain>
    </source>
</reference>
<dbReference type="InterPro" id="IPR050272">
    <property type="entry name" value="Isochorismatase-like_hydrls"/>
</dbReference>
<comment type="similarity">
    <text evidence="1">Belongs to the isochorismatase family.</text>
</comment>
<dbReference type="Gene3D" id="3.40.50.850">
    <property type="entry name" value="Isochorismatase-like"/>
    <property type="match status" value="1"/>
</dbReference>
<keyword evidence="2" id="KW-0378">Hydrolase</keyword>
<feature type="compositionally biased region" description="Basic and acidic residues" evidence="3">
    <location>
        <begin position="257"/>
        <end position="274"/>
    </location>
</feature>
<name>A0A7S2YN98_9STRA</name>
<dbReference type="AlphaFoldDB" id="A0A7S2YN98"/>
<feature type="signal peptide" evidence="4">
    <location>
        <begin position="1"/>
        <end position="26"/>
    </location>
</feature>
<gene>
    <name evidence="6" type="ORF">APAL1065_LOCUS22131</name>
</gene>
<feature type="compositionally biased region" description="Low complexity" evidence="3">
    <location>
        <begin position="302"/>
        <end position="317"/>
    </location>
</feature>
<evidence type="ECO:0000313" key="6">
    <source>
        <dbReference type="EMBL" id="CAD9985351.1"/>
    </source>
</evidence>
<accession>A0A7S2YN98</accession>
<feature type="region of interest" description="Disordered" evidence="3">
    <location>
        <begin position="255"/>
        <end position="317"/>
    </location>
</feature>
<dbReference type="PANTHER" id="PTHR43540:SF16">
    <property type="entry name" value="ISOCHORISMATASE-LIKE DOMAIN-CONTAINING PROTEIN"/>
    <property type="match status" value="1"/>
</dbReference>
<dbReference type="EMBL" id="HBHT01032914">
    <property type="protein sequence ID" value="CAD9985351.1"/>
    <property type="molecule type" value="Transcribed_RNA"/>
</dbReference>
<organism evidence="6">
    <name type="scientific">Entomoneis paludosa</name>
    <dbReference type="NCBI Taxonomy" id="265537"/>
    <lineage>
        <taxon>Eukaryota</taxon>
        <taxon>Sar</taxon>
        <taxon>Stramenopiles</taxon>
        <taxon>Ochrophyta</taxon>
        <taxon>Bacillariophyta</taxon>
        <taxon>Bacillariophyceae</taxon>
        <taxon>Bacillariophycidae</taxon>
        <taxon>Entomoneidaceae</taxon>
        <taxon>Entomoneis</taxon>
    </lineage>
</organism>
<evidence type="ECO:0000256" key="1">
    <source>
        <dbReference type="ARBA" id="ARBA00006336"/>
    </source>
</evidence>